<sequence length="856" mass="92637">MKFTKGIGRFFGLGPERALPPARYEAVADGLVVTDLAAEAWFLLSGSNTDLMAESARDAEQDTISSVLARTLAGYECHLKVLWSPLNSADYLTEAGELFVAGRHQDWAALRVDRLDALQLPTRHLLLGVRIAERNNQTKAKSRAGFQEALGLGTRAVSYKELARLDALTRRLGRQLESTPWRAQPASVEMLAWMISREQHRSVPLPSSNADGAVTGAKLAQLTQGRIIPYPDHLRVVDASGETASWVSILSMTGFPEEMEAPGSGEWLRAVSEITYIPEGGDDFEDFGSIPVVPVNPEVSVRFEVMHKRDALKAIDEVRRLAKEQRQSAAKHSAGEAGREIEETEQVMADLSRDMKRDDVTLLEDHPRLVVSSDVSVEDLRAKVDAVISYYGGIGIEVVVGVEEQRELWLEAQPGDQTRVTDLGHTRTVDAFAGSWFWGGAQVGDDSGPIVGYLTGSTPGVVRNDVTAGSERGDATTSAFIGRSGRGKTTGMMLSLLDAGFRGAFVLALDFKGDLGGLVNAAQAYGLNAHLVQTGTHYAGVADLFRMLEEDERAQIEVPAQLGIALPSHLRVRGAETPIQKAVNQTIAEGDPATWKVIERLRRADDPLAREAGEALYELSQTGVGAPFMGRPTGEGMLVPRPGLWVVQMPGLSLPDADSDREDWNVTQRLSVALMHSMIAYAVTTAGRKDLRGMRKVVAVPEVHVLTATREGSAFLQYIARVGRALSTALVVDTQDPESLAGLTGLVEQLTTVFGFQLTTPQQQDALAALLGLPEGNHTRRLIQAIGLLPDGEIRHGHCITRDRRFACATTQFDIPSAELLTLLSTTPTVSGYPAAQSQAPAAADPRTVLTKETFV</sequence>
<reference evidence="1 2" key="1">
    <citation type="submission" date="2023-03" db="EMBL/GenBank/DDBJ databases">
        <title>Draft genome sequence of type strain Streptomyces ferralitis JCM 14344.</title>
        <authorList>
            <person name="Klaysubun C."/>
            <person name="Duangmal K."/>
        </authorList>
    </citation>
    <scope>NUCLEOTIDE SEQUENCE [LARGE SCALE GENOMIC DNA]</scope>
    <source>
        <strain evidence="1 2">JCM 14344</strain>
    </source>
</reference>
<evidence type="ECO:0000313" key="1">
    <source>
        <dbReference type="EMBL" id="MDF2258525.1"/>
    </source>
</evidence>
<gene>
    <name evidence="1" type="ORF">P2L57_23215</name>
</gene>
<organism evidence="1 2">
    <name type="scientific">Streptantibioticus ferralitis</name>
    <dbReference type="NCBI Taxonomy" id="236510"/>
    <lineage>
        <taxon>Bacteria</taxon>
        <taxon>Bacillati</taxon>
        <taxon>Actinomycetota</taxon>
        <taxon>Actinomycetes</taxon>
        <taxon>Kitasatosporales</taxon>
        <taxon>Streptomycetaceae</taxon>
        <taxon>Streptantibioticus</taxon>
    </lineage>
</organism>
<proteinExistence type="predicted"/>
<dbReference type="SUPFAM" id="SSF52540">
    <property type="entry name" value="P-loop containing nucleoside triphosphate hydrolases"/>
    <property type="match status" value="1"/>
</dbReference>
<dbReference type="Proteomes" id="UP001220022">
    <property type="component" value="Unassembled WGS sequence"/>
</dbReference>
<keyword evidence="1" id="KW-0067">ATP-binding</keyword>
<protein>
    <submittedName>
        <fullName evidence="1">ATP-binding protein</fullName>
    </submittedName>
</protein>
<dbReference type="EMBL" id="JARHTQ010000016">
    <property type="protein sequence ID" value="MDF2258525.1"/>
    <property type="molecule type" value="Genomic_DNA"/>
</dbReference>
<dbReference type="GO" id="GO:0005524">
    <property type="term" value="F:ATP binding"/>
    <property type="evidence" value="ECO:0007669"/>
    <property type="project" value="UniProtKB-KW"/>
</dbReference>
<dbReference type="Gene3D" id="3.40.50.300">
    <property type="entry name" value="P-loop containing nucleotide triphosphate hydrolases"/>
    <property type="match status" value="1"/>
</dbReference>
<evidence type="ECO:0000313" key="2">
    <source>
        <dbReference type="Proteomes" id="UP001220022"/>
    </source>
</evidence>
<dbReference type="Pfam" id="PF12846">
    <property type="entry name" value="AAA_10"/>
    <property type="match status" value="1"/>
</dbReference>
<keyword evidence="2" id="KW-1185">Reference proteome</keyword>
<keyword evidence="1" id="KW-0547">Nucleotide-binding</keyword>
<comment type="caution">
    <text evidence="1">The sequence shown here is derived from an EMBL/GenBank/DDBJ whole genome shotgun (WGS) entry which is preliminary data.</text>
</comment>
<accession>A0ABT5Z641</accession>
<dbReference type="RefSeq" id="WP_275817636.1">
    <property type="nucleotide sequence ID" value="NZ_BAAANM010000006.1"/>
</dbReference>
<dbReference type="InterPro" id="IPR027417">
    <property type="entry name" value="P-loop_NTPase"/>
</dbReference>
<name>A0ABT5Z641_9ACTN</name>